<dbReference type="Proteomes" id="UP000838878">
    <property type="component" value="Chromosome 13"/>
</dbReference>
<proteinExistence type="predicted"/>
<sequence>MLLSTIAIYFISEIVIATEQKSYKGIEELEKEKNDLFKQINEAIGDSVKSLQKANDSDSLIGLKYMKDLKEHMIRVNVTATNINHTVKDKRFADDLENRRKLKKIFNPSKFYTNRTPHKDIIDFEAVLKPKKVSVTERRETLENRRKMQKQLEQWILEREKEKDRLKQYKLKKKHKMLMSGVYEKCPEFGYKGNKNKEIVYSVKRLNCKKKISDTDFEEGPNNCTNNNDKNNKKDDKPRRTEPSRNTKYPCCRKCCKKSYLGCL</sequence>
<protein>
    <submittedName>
        <fullName evidence="3">Uncharacterized protein</fullName>
    </submittedName>
</protein>
<organism evidence="3 4">
    <name type="scientific">Brenthis ino</name>
    <name type="common">lesser marbled fritillary</name>
    <dbReference type="NCBI Taxonomy" id="405034"/>
    <lineage>
        <taxon>Eukaryota</taxon>
        <taxon>Metazoa</taxon>
        <taxon>Ecdysozoa</taxon>
        <taxon>Arthropoda</taxon>
        <taxon>Hexapoda</taxon>
        <taxon>Insecta</taxon>
        <taxon>Pterygota</taxon>
        <taxon>Neoptera</taxon>
        <taxon>Endopterygota</taxon>
        <taxon>Lepidoptera</taxon>
        <taxon>Glossata</taxon>
        <taxon>Ditrysia</taxon>
        <taxon>Papilionoidea</taxon>
        <taxon>Nymphalidae</taxon>
        <taxon>Heliconiinae</taxon>
        <taxon>Argynnini</taxon>
        <taxon>Brenthis</taxon>
    </lineage>
</organism>
<dbReference type="OrthoDB" id="7468299at2759"/>
<evidence type="ECO:0000256" key="1">
    <source>
        <dbReference type="SAM" id="Coils"/>
    </source>
</evidence>
<keyword evidence="4" id="KW-1185">Reference proteome</keyword>
<evidence type="ECO:0000313" key="3">
    <source>
        <dbReference type="EMBL" id="CAH0718642.1"/>
    </source>
</evidence>
<dbReference type="AlphaFoldDB" id="A0A8J9UEJ8"/>
<name>A0A8J9UEJ8_9NEOP</name>
<feature type="region of interest" description="Disordered" evidence="2">
    <location>
        <begin position="219"/>
        <end position="248"/>
    </location>
</feature>
<accession>A0A8J9UEJ8</accession>
<feature type="compositionally biased region" description="Basic and acidic residues" evidence="2">
    <location>
        <begin position="230"/>
        <end position="245"/>
    </location>
</feature>
<keyword evidence="1" id="KW-0175">Coiled coil</keyword>
<feature type="non-terminal residue" evidence="3">
    <location>
        <position position="264"/>
    </location>
</feature>
<evidence type="ECO:0000256" key="2">
    <source>
        <dbReference type="SAM" id="MobiDB-lite"/>
    </source>
</evidence>
<feature type="coiled-coil region" evidence="1">
    <location>
        <begin position="138"/>
        <end position="172"/>
    </location>
</feature>
<reference evidence="3" key="1">
    <citation type="submission" date="2021-12" db="EMBL/GenBank/DDBJ databases">
        <authorList>
            <person name="Martin H S."/>
        </authorList>
    </citation>
    <scope>NUCLEOTIDE SEQUENCE</scope>
</reference>
<evidence type="ECO:0000313" key="4">
    <source>
        <dbReference type="Proteomes" id="UP000838878"/>
    </source>
</evidence>
<gene>
    <name evidence="3" type="ORF">BINO364_LOCUS5084</name>
</gene>
<dbReference type="EMBL" id="OV170233">
    <property type="protein sequence ID" value="CAH0718642.1"/>
    <property type="molecule type" value="Genomic_DNA"/>
</dbReference>